<dbReference type="PANTHER" id="PTHR13555:SF68">
    <property type="entry name" value="ZINC FINGER PROTEIN 474"/>
    <property type="match status" value="1"/>
</dbReference>
<evidence type="ECO:0000256" key="6">
    <source>
        <dbReference type="SAM" id="MobiDB-lite"/>
    </source>
</evidence>
<evidence type="ECO:0000256" key="5">
    <source>
        <dbReference type="PROSITE-ProRule" id="PRU01371"/>
    </source>
</evidence>
<dbReference type="PROSITE" id="PS52027">
    <property type="entry name" value="ZF_C2HC_C3H"/>
    <property type="match status" value="2"/>
</dbReference>
<feature type="region of interest" description="Disordered" evidence="6">
    <location>
        <begin position="158"/>
        <end position="260"/>
    </location>
</feature>
<dbReference type="PANTHER" id="PTHR13555">
    <property type="entry name" value="C2H2 ZINC FINGER CGI-62-RELATED"/>
    <property type="match status" value="1"/>
</dbReference>
<evidence type="ECO:0000256" key="2">
    <source>
        <dbReference type="ARBA" id="ARBA00022737"/>
    </source>
</evidence>
<dbReference type="InterPro" id="IPR049899">
    <property type="entry name" value="Znf_C2HC_C3H"/>
</dbReference>
<dbReference type="PhylomeDB" id="E9B3C9"/>
<dbReference type="Pfam" id="PF13913">
    <property type="entry name" value="zf-C2HC_2"/>
    <property type="match status" value="3"/>
</dbReference>
<keyword evidence="2" id="KW-0677">Repeat</keyword>
<accession>E9B3C9</accession>
<proteinExistence type="predicted"/>
<evidence type="ECO:0000256" key="1">
    <source>
        <dbReference type="ARBA" id="ARBA00022723"/>
    </source>
</evidence>
<dbReference type="VEuPathDB" id="TriTrypDB:LmxM.31.3450"/>
<dbReference type="KEGG" id="lmi:LMXM_31_3450"/>
<keyword evidence="3 5" id="KW-0863">Zinc-finger</keyword>
<reference evidence="8 9" key="1">
    <citation type="journal article" date="2011" name="Genome Res.">
        <title>Chromosome and gene copy number variation allow major structural change between species and strains of Leishmania.</title>
        <authorList>
            <person name="Rogers M.B."/>
            <person name="Hilley J.D."/>
            <person name="Dickens N.J."/>
            <person name="Wilkes J."/>
            <person name="Bates P.A."/>
            <person name="Depledge D.P."/>
            <person name="Harris D."/>
            <person name="Her Y."/>
            <person name="Herzyk P."/>
            <person name="Imamura H."/>
            <person name="Otto T.D."/>
            <person name="Sanders M."/>
            <person name="Seeger K."/>
            <person name="Dujardin J.C."/>
            <person name="Berriman M."/>
            <person name="Smith D.F."/>
            <person name="Hertz-Fowler C."/>
            <person name="Mottram J.C."/>
        </authorList>
    </citation>
    <scope>NUCLEOTIDE SEQUENCE [LARGE SCALE GENOMIC DNA]</scope>
    <source>
        <strain evidence="8 9">MHOM/GT/2001/U1103</strain>
    </source>
</reference>
<keyword evidence="4" id="KW-0862">Zinc</keyword>
<dbReference type="Gene3D" id="3.30.160.60">
    <property type="entry name" value="Classic Zinc Finger"/>
    <property type="match status" value="2"/>
</dbReference>
<evidence type="ECO:0000313" key="9">
    <source>
        <dbReference type="Proteomes" id="UP000007259"/>
    </source>
</evidence>
<feature type="region of interest" description="Disordered" evidence="6">
    <location>
        <begin position="316"/>
        <end position="364"/>
    </location>
</feature>
<keyword evidence="1" id="KW-0479">Metal-binding</keyword>
<sequence length="559" mass="58412">MPRAALGGKPKTKGQSRGAGHAPKFIICYLCGRQFGTASIDIHRPQCYLKRLIVWERGDPAIRGLKPLSPREHEKVMKARTANAEAAGGIAAGGGYSCAGRIGGGGFGRQAASSDVALYNQLQMEAFNDTALSPCPNCGRTFLPDRLLVHLRSCKPGKTAKPIPTGASRVAPPVTTSSAVTTSASPAPAKGRRIRAAGACEVPANAGADDVPPGTESSRKASGHTVSSCTFPNAENAEGQMPPTNVTSSRNPGRAGSESNTRALAVNAPNGAAVAPKVLSRDVIEVMLEVDVEDTNPPSPRAHTEQRLSFVAMTGADPDMLGSSAPNRPALMEPSVAPPPPTPSPTGTNQHANGSGNNGASYAPVSQSTWREGMADSQLYGHDTPSTLRTVDALGVTEEKQAEASFEANVHYNPAVEQDFAMGGGLDGGAKGERNSAKKIRLNNVSHFKNVSSRLNVQRQSTEVDLAPCTYCGRKFLPGRVQKHEDCCIDRNKPLAARKGETLPVRPSTGAVTPRRAKPTPAAPAVESAATGKAKFCGGCGCKISESDQKFCTECGHKL</sequence>
<feature type="region of interest" description="Disordered" evidence="6">
    <location>
        <begin position="504"/>
        <end position="525"/>
    </location>
</feature>
<dbReference type="RefSeq" id="XP_003878197.1">
    <property type="nucleotide sequence ID" value="XM_003878148.1"/>
</dbReference>
<dbReference type="GeneID" id="13453380"/>
<feature type="domain" description="C2HC/C3H-type" evidence="7">
    <location>
        <begin position="465"/>
        <end position="494"/>
    </location>
</feature>
<evidence type="ECO:0000256" key="3">
    <source>
        <dbReference type="ARBA" id="ARBA00022771"/>
    </source>
</evidence>
<evidence type="ECO:0000256" key="4">
    <source>
        <dbReference type="ARBA" id="ARBA00022833"/>
    </source>
</evidence>
<dbReference type="EMBL" id="FR799584">
    <property type="protein sequence ID" value="CBZ29746.1"/>
    <property type="molecule type" value="Genomic_DNA"/>
</dbReference>
<protein>
    <recommendedName>
        <fullName evidence="7">C2HC/C3H-type domain-containing protein</fullName>
    </recommendedName>
</protein>
<organism evidence="8 9">
    <name type="scientific">Leishmania mexicana (strain MHOM/GT/2001/U1103)</name>
    <dbReference type="NCBI Taxonomy" id="929439"/>
    <lineage>
        <taxon>Eukaryota</taxon>
        <taxon>Discoba</taxon>
        <taxon>Euglenozoa</taxon>
        <taxon>Kinetoplastea</taxon>
        <taxon>Metakinetoplastina</taxon>
        <taxon>Trypanosomatida</taxon>
        <taxon>Trypanosomatidae</taxon>
        <taxon>Leishmaniinae</taxon>
        <taxon>Leishmania</taxon>
    </lineage>
</organism>
<dbReference type="OrthoDB" id="265955at2759"/>
<dbReference type="OMA" id="IDIHRPQ"/>
<feature type="compositionally biased region" description="Polar residues" evidence="6">
    <location>
        <begin position="224"/>
        <end position="233"/>
    </location>
</feature>
<dbReference type="InterPro" id="IPR026319">
    <property type="entry name" value="ZC2HC1A/B-like"/>
</dbReference>
<feature type="compositionally biased region" description="Low complexity" evidence="6">
    <location>
        <begin position="170"/>
        <end position="189"/>
    </location>
</feature>
<name>E9B3C9_LEIMU</name>
<keyword evidence="9" id="KW-1185">Reference proteome</keyword>
<gene>
    <name evidence="8" type="ORF">LMXM_31_3450</name>
</gene>
<feature type="domain" description="C2HC/C3H-type" evidence="7">
    <location>
        <begin position="131"/>
        <end position="160"/>
    </location>
</feature>
<feature type="compositionally biased region" description="Polar residues" evidence="6">
    <location>
        <begin position="242"/>
        <end position="260"/>
    </location>
</feature>
<dbReference type="Proteomes" id="UP000007259">
    <property type="component" value="Chromosome 31"/>
</dbReference>
<dbReference type="AlphaFoldDB" id="E9B3C9"/>
<feature type="compositionally biased region" description="Low complexity" evidence="6">
    <location>
        <begin position="511"/>
        <end position="525"/>
    </location>
</feature>
<dbReference type="GO" id="GO:0008270">
    <property type="term" value="F:zinc ion binding"/>
    <property type="evidence" value="ECO:0007669"/>
    <property type="project" value="UniProtKB-KW"/>
</dbReference>
<evidence type="ECO:0000313" key="8">
    <source>
        <dbReference type="EMBL" id="CBZ29746.1"/>
    </source>
</evidence>
<feature type="compositionally biased region" description="Polar residues" evidence="6">
    <location>
        <begin position="347"/>
        <end position="364"/>
    </location>
</feature>
<evidence type="ECO:0000259" key="7">
    <source>
        <dbReference type="PROSITE" id="PS52027"/>
    </source>
</evidence>